<dbReference type="EMBL" id="GAKP01001979">
    <property type="protein sequence ID" value="JAC56973.1"/>
    <property type="molecule type" value="Transcribed_RNA"/>
</dbReference>
<evidence type="ECO:0000256" key="9">
    <source>
        <dbReference type="SAM" id="SignalP"/>
    </source>
</evidence>
<name>A0A034WT59_BACDO</name>
<dbReference type="Proteomes" id="UP001652620">
    <property type="component" value="Unplaced"/>
</dbReference>
<dbReference type="SUPFAM" id="SSF49472">
    <property type="entry name" value="Transthyretin (synonym: prealbumin)"/>
    <property type="match status" value="1"/>
</dbReference>
<dbReference type="Gene3D" id="2.60.40.180">
    <property type="entry name" value="Transthyretin/hydroxyisourate hydrolase domain"/>
    <property type="match status" value="1"/>
</dbReference>
<keyword evidence="12" id="KW-1185">Reference proteome</keyword>
<dbReference type="GO" id="GO:0006144">
    <property type="term" value="P:purine nucleobase metabolic process"/>
    <property type="evidence" value="ECO:0007669"/>
    <property type="project" value="UniProtKB-KW"/>
</dbReference>
<dbReference type="PANTHER" id="PTHR10395">
    <property type="entry name" value="URICASE AND TRANSTHYRETIN-RELATED"/>
    <property type="match status" value="1"/>
</dbReference>
<dbReference type="InterPro" id="IPR000895">
    <property type="entry name" value="Transthyretin/HIU_hydrolase"/>
</dbReference>
<dbReference type="Pfam" id="PF00576">
    <property type="entry name" value="Transthyretin"/>
    <property type="match status" value="1"/>
</dbReference>
<feature type="domain" description="Transthyretin/hydroxyisourate hydrolase" evidence="10">
    <location>
        <begin position="49"/>
        <end position="161"/>
    </location>
</feature>
<accession>A0A034WT59</accession>
<dbReference type="SMART" id="SM00095">
    <property type="entry name" value="TR_THY"/>
    <property type="match status" value="1"/>
</dbReference>
<dbReference type="EC" id="3.5.2.17" evidence="5"/>
<dbReference type="CDD" id="cd05822">
    <property type="entry name" value="TLP_HIUase"/>
    <property type="match status" value="1"/>
</dbReference>
<evidence type="ECO:0000259" key="10">
    <source>
        <dbReference type="SMART" id="SM00095"/>
    </source>
</evidence>
<reference evidence="11" key="1">
    <citation type="journal article" date="2014" name="BMC Genomics">
        <title>Characterizing the developmental transcriptome of the oriental fruit fly, Bactrocera dorsalis (Diptera: Tephritidae) through comparative genomic analysis with Drosophila melanogaster utilizing modENCODE datasets.</title>
        <authorList>
            <person name="Geib S.M."/>
            <person name="Calla B."/>
            <person name="Hall B."/>
            <person name="Hou S."/>
            <person name="Manoukis N.C."/>
        </authorList>
    </citation>
    <scope>NUCLEOTIDE SEQUENCE</scope>
    <source>
        <strain evidence="11">Punador</strain>
    </source>
</reference>
<dbReference type="PANTHER" id="PTHR10395:SF7">
    <property type="entry name" value="5-HYDROXYISOURATE HYDROLASE"/>
    <property type="match status" value="1"/>
</dbReference>
<proteinExistence type="inferred from homology"/>
<evidence type="ECO:0000313" key="13">
    <source>
        <dbReference type="RefSeq" id="XP_011205149.1"/>
    </source>
</evidence>
<dbReference type="KEGG" id="bdr:105227488"/>
<comment type="subunit">
    <text evidence="4">Homotetramer.</text>
</comment>
<feature type="binding site" evidence="8">
    <location>
        <position position="96"/>
    </location>
    <ligand>
        <name>substrate</name>
    </ligand>
</feature>
<evidence type="ECO:0000256" key="2">
    <source>
        <dbReference type="ARBA" id="ARBA00002704"/>
    </source>
</evidence>
<dbReference type="InterPro" id="IPR023416">
    <property type="entry name" value="Transthyretin/HIU_hydrolase_d"/>
</dbReference>
<evidence type="ECO:0000256" key="5">
    <source>
        <dbReference type="ARBA" id="ARBA00012609"/>
    </source>
</evidence>
<feature type="binding site" evidence="8">
    <location>
        <position position="159"/>
    </location>
    <ligand>
        <name>substrate</name>
    </ligand>
</feature>
<dbReference type="NCBIfam" id="TIGR02962">
    <property type="entry name" value="hdxy_isourate"/>
    <property type="match status" value="1"/>
</dbReference>
<evidence type="ECO:0000256" key="4">
    <source>
        <dbReference type="ARBA" id="ARBA00011881"/>
    </source>
</evidence>
<dbReference type="GeneID" id="105227488"/>
<feature type="signal peptide" evidence="9">
    <location>
        <begin position="1"/>
        <end position="23"/>
    </location>
</feature>
<keyword evidence="6" id="KW-0659">Purine metabolism</keyword>
<protein>
    <recommendedName>
        <fullName evidence="5">hydroxyisourate hydrolase</fullName>
        <ecNumber evidence="5">3.5.2.17</ecNumber>
    </recommendedName>
</protein>
<comment type="function">
    <text evidence="2">Catalyzes the hydrolysis of 5-hydroxyisourate (HIU) to 2-oxo-4-hydroxy-4-carboxy-5-ureidoimidazoline (OHCU).</text>
</comment>
<dbReference type="GO" id="GO:0033971">
    <property type="term" value="F:hydroxyisourate hydrolase activity"/>
    <property type="evidence" value="ECO:0007669"/>
    <property type="project" value="UniProtKB-EC"/>
</dbReference>
<evidence type="ECO:0000256" key="8">
    <source>
        <dbReference type="PIRSR" id="PIRSR600895-51"/>
    </source>
</evidence>
<feature type="chain" id="PRO_5044537836" description="hydroxyisourate hydrolase" evidence="9">
    <location>
        <begin position="24"/>
        <end position="162"/>
    </location>
</feature>
<comment type="similarity">
    <text evidence="3">Belongs to the transthyretin family. 5-hydroxyisourate hydrolase subfamily.</text>
</comment>
<dbReference type="OrthoDB" id="10265230at2759"/>
<dbReference type="PRINTS" id="PR00189">
    <property type="entry name" value="TRNSTHYRETIN"/>
</dbReference>
<evidence type="ECO:0000313" key="12">
    <source>
        <dbReference type="Proteomes" id="UP001652620"/>
    </source>
</evidence>
<evidence type="ECO:0000256" key="3">
    <source>
        <dbReference type="ARBA" id="ARBA00009850"/>
    </source>
</evidence>
<keyword evidence="9" id="KW-0732">Signal</keyword>
<dbReference type="RefSeq" id="XP_011205149.1">
    <property type="nucleotide sequence ID" value="XM_011206847.3"/>
</dbReference>
<dbReference type="InterPro" id="IPR014306">
    <property type="entry name" value="Hydroxyisourate_hydrolase"/>
</dbReference>
<evidence type="ECO:0000256" key="1">
    <source>
        <dbReference type="ARBA" id="ARBA00001043"/>
    </source>
</evidence>
<dbReference type="InterPro" id="IPR036817">
    <property type="entry name" value="Transthyretin/HIU_hydrolase_sf"/>
</dbReference>
<keyword evidence="7 11" id="KW-0378">Hydrolase</keyword>
<gene>
    <name evidence="11" type="primary">HIUH</name>
    <name evidence="13" type="synonym">LOC105227488</name>
</gene>
<evidence type="ECO:0000313" key="11">
    <source>
        <dbReference type="EMBL" id="JAC56973.1"/>
    </source>
</evidence>
<reference evidence="13" key="2">
    <citation type="submission" date="2025-04" db="UniProtKB">
        <authorList>
            <consortium name="RefSeq"/>
        </authorList>
    </citation>
    <scope>IDENTIFICATION</scope>
    <source>
        <strain evidence="13">Punador</strain>
    </source>
</reference>
<comment type="catalytic activity">
    <reaction evidence="1">
        <text>5-hydroxyisourate + H2O = 5-hydroxy-2-oxo-4-ureido-2,5-dihydro-1H-imidazole-5-carboxylate + H(+)</text>
        <dbReference type="Rhea" id="RHEA:23736"/>
        <dbReference type="ChEBI" id="CHEBI:15377"/>
        <dbReference type="ChEBI" id="CHEBI:15378"/>
        <dbReference type="ChEBI" id="CHEBI:18072"/>
        <dbReference type="ChEBI" id="CHEBI:58639"/>
        <dbReference type="EC" id="3.5.2.17"/>
    </reaction>
</comment>
<sequence length="162" mass="18267">MKISAALILSLSIISIRYHCTMSSSWERIRLRVETKEGFEPVSNNSVSADVRTISAHILDTTVGQAAANVNITVYRLEGENNWQKLSEATTNQDGRVNQLVPATGYKSGIYKLHFDVKPYHTERGISSFYPFIEIVVLCEQGQHYHIPLLLNPFGYTTYRGT</sequence>
<evidence type="ECO:0000256" key="7">
    <source>
        <dbReference type="ARBA" id="ARBA00022801"/>
    </source>
</evidence>
<organism evidence="11">
    <name type="scientific">Bactrocera dorsalis</name>
    <name type="common">Oriental fruit fly</name>
    <name type="synonym">Dacus dorsalis</name>
    <dbReference type="NCBI Taxonomy" id="27457"/>
    <lineage>
        <taxon>Eukaryota</taxon>
        <taxon>Metazoa</taxon>
        <taxon>Ecdysozoa</taxon>
        <taxon>Arthropoda</taxon>
        <taxon>Hexapoda</taxon>
        <taxon>Insecta</taxon>
        <taxon>Pterygota</taxon>
        <taxon>Neoptera</taxon>
        <taxon>Endopterygota</taxon>
        <taxon>Diptera</taxon>
        <taxon>Brachycera</taxon>
        <taxon>Muscomorpha</taxon>
        <taxon>Tephritoidea</taxon>
        <taxon>Tephritidae</taxon>
        <taxon>Bactrocera</taxon>
        <taxon>Bactrocera</taxon>
    </lineage>
</organism>
<dbReference type="AlphaFoldDB" id="A0A034WT59"/>
<dbReference type="OMA" id="CSENQNY"/>
<feature type="binding site" evidence="8">
    <location>
        <position position="57"/>
    </location>
    <ligand>
        <name>substrate</name>
    </ligand>
</feature>
<evidence type="ECO:0000256" key="6">
    <source>
        <dbReference type="ARBA" id="ARBA00022631"/>
    </source>
</evidence>